<comment type="caution">
    <text evidence="8">The sequence shown here is derived from an EMBL/GenBank/DDBJ whole genome shotgun (WGS) entry which is preliminary data.</text>
</comment>
<feature type="transmembrane region" description="Helical" evidence="6">
    <location>
        <begin position="721"/>
        <end position="740"/>
    </location>
</feature>
<protein>
    <submittedName>
        <fullName evidence="8">Cell division protein</fullName>
    </submittedName>
</protein>
<sequence>MTSLYCQYIIRHKRAFFVTVLLLAVIFTLLPAAAQIWLRGHETVHADITDFARGKYDILVRPKNSPIEEKLGIVEENYLGVGDGGITLDTWQKIARDQRIEFAAPVASLGFFTKMNQSYQLPKPDGPTRYRVKYETTDGVHRYVIQEQTAYLLFPLAANLSDAFYPKELINVFGLWGRANFQLPPSYHPVIAIDPDAEEKLTGIDFSALKQELNGADFWPPEAHYIPLLDVKDSATPIDATITVENLDLSEEDVLSLKRKAGLKEEDPLFYAVNPNHESSDAYRFIEEQLANIPPTSKKTYQIHFSEFLSPFEQEWYMLDKDFHVVMESEYDFNKHGEIGRVSSYESQNTFFRASPPAYRLKDGGLSIRLVDTEGSIPVYRKLEEIRHQQFQSSGSNQDLHFFVQVGSVAAGQAYEQLAASPLGIYQFQYGVHQATGKKLQPTHHPGSFLPLPAHGLVSIRWAEYFKGAAPIDAIRIKVAGISGYTEEAAEKIREVARDLEEMGLYVDIIAGASRQDMAVDVEKIGTVIMPWTTLGAAESILSSWNVFSMVIAAVFGLSALLTLLSRFGVAEAETKEERGRLAMLGWSDSTIRAIFRFQWRIQLLTAAIISGGILAAAAGFDPISFAGFGTAILITSGLKAVTGKLHQRPSKRDHSFRPGRSLLTANLRFYKNHILAASLQLILTTSCTAFIFTVNHATTERIKKTRLGEYIHFHINEQQMLLFSGIILLTAFTLAESLYRLWQERKKQIQFLKIVGWQNREIRMLLLKEFVAWAGISTGFGAMISVFLAGSVLGFNSAAVLLQIGWAGAIFLGALFIFSIVLFGTLKYGLKGEQTWM</sequence>
<feature type="transmembrane region" description="Helical" evidence="6">
    <location>
        <begin position="675"/>
        <end position="695"/>
    </location>
</feature>
<keyword evidence="3 6" id="KW-0812">Transmembrane</keyword>
<gene>
    <name evidence="8" type="ORF">Cdeb_02315</name>
</gene>
<evidence type="ECO:0000256" key="2">
    <source>
        <dbReference type="ARBA" id="ARBA00022475"/>
    </source>
</evidence>
<feature type="transmembrane region" description="Helical" evidence="6">
    <location>
        <begin position="771"/>
        <end position="793"/>
    </location>
</feature>
<keyword evidence="2" id="KW-1003">Cell membrane</keyword>
<dbReference type="GO" id="GO:0051301">
    <property type="term" value="P:cell division"/>
    <property type="evidence" value="ECO:0007669"/>
    <property type="project" value="UniProtKB-KW"/>
</dbReference>
<dbReference type="AlphaFoldDB" id="A0A420VKR6"/>
<keyword evidence="4 6" id="KW-1133">Transmembrane helix</keyword>
<feature type="transmembrane region" description="Helical" evidence="6">
    <location>
        <begin position="600"/>
        <end position="618"/>
    </location>
</feature>
<keyword evidence="5 6" id="KW-0472">Membrane</keyword>
<reference evidence="8 9" key="1">
    <citation type="submission" date="2013-12" db="EMBL/GenBank/DDBJ databases">
        <title>Genome and proteome characterization of Caldibacillus debilis GB1 derived from a cellulolytic aero-tolerant co-culture.</title>
        <authorList>
            <person name="Wushke S.T."/>
            <person name="Zhang X."/>
            <person name="Fristensky B."/>
            <person name="Wilkins J.A."/>
            <person name="Levin D.B."/>
            <person name="Sparling R."/>
        </authorList>
    </citation>
    <scope>NUCLEOTIDE SEQUENCE [LARGE SCALE GENOMIC DNA]</scope>
    <source>
        <strain evidence="8 9">GB1</strain>
    </source>
</reference>
<name>A0A420VKR6_9BACI</name>
<comment type="subcellular location">
    <subcellularLocation>
        <location evidence="1">Cell membrane</location>
        <topology evidence="1">Multi-pass membrane protein</topology>
    </subcellularLocation>
</comment>
<dbReference type="Proteomes" id="UP000286235">
    <property type="component" value="Unassembled WGS sequence"/>
</dbReference>
<evidence type="ECO:0000259" key="7">
    <source>
        <dbReference type="Pfam" id="PF02687"/>
    </source>
</evidence>
<keyword evidence="9" id="KW-1185">Reference proteome</keyword>
<evidence type="ECO:0000256" key="6">
    <source>
        <dbReference type="SAM" id="Phobius"/>
    </source>
</evidence>
<feature type="transmembrane region" description="Helical" evidence="6">
    <location>
        <begin position="805"/>
        <end position="831"/>
    </location>
</feature>
<feature type="transmembrane region" description="Helical" evidence="6">
    <location>
        <begin position="624"/>
        <end position="643"/>
    </location>
</feature>
<dbReference type="Pfam" id="PF02687">
    <property type="entry name" value="FtsX"/>
    <property type="match status" value="1"/>
</dbReference>
<evidence type="ECO:0000256" key="5">
    <source>
        <dbReference type="ARBA" id="ARBA00023136"/>
    </source>
</evidence>
<evidence type="ECO:0000256" key="1">
    <source>
        <dbReference type="ARBA" id="ARBA00004651"/>
    </source>
</evidence>
<keyword evidence="8" id="KW-0132">Cell division</keyword>
<feature type="domain" description="ABC3 transporter permease C-terminal" evidence="7">
    <location>
        <begin position="723"/>
        <end position="827"/>
    </location>
</feature>
<evidence type="ECO:0000256" key="3">
    <source>
        <dbReference type="ARBA" id="ARBA00022692"/>
    </source>
</evidence>
<evidence type="ECO:0000313" key="8">
    <source>
        <dbReference type="EMBL" id="RKO63943.1"/>
    </source>
</evidence>
<keyword evidence="8" id="KW-0131">Cell cycle</keyword>
<dbReference type="InterPro" id="IPR003838">
    <property type="entry name" value="ABC3_permease_C"/>
</dbReference>
<organism evidence="8 9">
    <name type="scientific">Caldibacillus debilis GB1</name>
    <dbReference type="NCBI Taxonomy" id="1339248"/>
    <lineage>
        <taxon>Bacteria</taxon>
        <taxon>Bacillati</taxon>
        <taxon>Bacillota</taxon>
        <taxon>Bacilli</taxon>
        <taxon>Bacillales</taxon>
        <taxon>Bacillaceae</taxon>
        <taxon>Caldibacillus</taxon>
    </lineage>
</organism>
<evidence type="ECO:0000256" key="4">
    <source>
        <dbReference type="ARBA" id="ARBA00022989"/>
    </source>
</evidence>
<evidence type="ECO:0000313" key="9">
    <source>
        <dbReference type="Proteomes" id="UP000286235"/>
    </source>
</evidence>
<accession>A0A420VKR6</accession>
<dbReference type="RefSeq" id="WP_120665399.1">
    <property type="nucleotide sequence ID" value="NZ_AZRV01000001.1"/>
</dbReference>
<dbReference type="EMBL" id="AZRV01000001">
    <property type="protein sequence ID" value="RKO63943.1"/>
    <property type="molecule type" value="Genomic_DNA"/>
</dbReference>
<proteinExistence type="predicted"/>
<feature type="transmembrane region" description="Helical" evidence="6">
    <location>
        <begin position="545"/>
        <end position="565"/>
    </location>
</feature>